<gene>
    <name evidence="4" type="ORF">HF878_02105</name>
</gene>
<dbReference type="GO" id="GO:0003677">
    <property type="term" value="F:DNA binding"/>
    <property type="evidence" value="ECO:0007669"/>
    <property type="project" value="UniProtKB-KW"/>
</dbReference>
<dbReference type="AlphaFoldDB" id="A0A848B254"/>
<name>A0A848B254_9FIRM</name>
<keyword evidence="4" id="KW-0238">DNA-binding</keyword>
<sequence length="121" mass="14066">MVGVEQFLYLSDLFDFYGALLTQKQQECLHLHLYDDFSLSEIGEELGISRQAAYDNIHRAARTMQSYEKRLRLVARCQEERKILGRICQELKQIQTPENSQQIASMLTALVPFLGREEVQN</sequence>
<evidence type="ECO:0000256" key="1">
    <source>
        <dbReference type="ARBA" id="ARBA00008720"/>
    </source>
</evidence>
<organism evidence="4 5">
    <name type="scientific">Selenomonas bovis</name>
    <dbReference type="NCBI Taxonomy" id="416586"/>
    <lineage>
        <taxon>Bacteria</taxon>
        <taxon>Bacillati</taxon>
        <taxon>Bacillota</taxon>
        <taxon>Negativicutes</taxon>
        <taxon>Selenomonadales</taxon>
        <taxon>Selenomonadaceae</taxon>
        <taxon>Selenomonas</taxon>
    </lineage>
</organism>
<dbReference type="PANTHER" id="PTHR40083:SF1">
    <property type="entry name" value="UPF0122 PROTEIN YLXM"/>
    <property type="match status" value="1"/>
</dbReference>
<reference evidence="4 5" key="1">
    <citation type="submission" date="2020-04" db="EMBL/GenBank/DDBJ databases">
        <authorList>
            <person name="Hitch T.C.A."/>
            <person name="Wylensek D."/>
            <person name="Clavel T."/>
        </authorList>
    </citation>
    <scope>NUCLEOTIDE SEQUENCE [LARGE SCALE GENOMIC DNA]</scope>
    <source>
        <strain evidence="4 5">PG-130-P53-12</strain>
    </source>
</reference>
<dbReference type="SUPFAM" id="SSF88659">
    <property type="entry name" value="Sigma3 and sigma4 domains of RNA polymerase sigma factors"/>
    <property type="match status" value="1"/>
</dbReference>
<dbReference type="NCBIfam" id="NF045758">
    <property type="entry name" value="YlxM"/>
    <property type="match status" value="1"/>
</dbReference>
<dbReference type="InterPro" id="IPR054831">
    <property type="entry name" value="UPF0122_fam_protein"/>
</dbReference>
<evidence type="ECO:0000313" key="5">
    <source>
        <dbReference type="Proteomes" id="UP000543804"/>
    </source>
</evidence>
<dbReference type="InterPro" id="IPR013324">
    <property type="entry name" value="RNA_pol_sigma_r3/r4-like"/>
</dbReference>
<dbReference type="PANTHER" id="PTHR40083">
    <property type="entry name" value="UPF0122 PROTEIN CBO2450/CLC_2298"/>
    <property type="match status" value="1"/>
</dbReference>
<dbReference type="Gene3D" id="1.10.10.10">
    <property type="entry name" value="Winged helix-like DNA-binding domain superfamily/Winged helix DNA-binding domain"/>
    <property type="match status" value="1"/>
</dbReference>
<comment type="similarity">
    <text evidence="1 3">Belongs to the UPF0122 family.</text>
</comment>
<dbReference type="InterPro" id="IPR007394">
    <property type="entry name" value="UPF0122"/>
</dbReference>
<dbReference type="EMBL" id="JABAFA010000003">
    <property type="protein sequence ID" value="NMD98280.1"/>
    <property type="molecule type" value="Genomic_DNA"/>
</dbReference>
<dbReference type="Pfam" id="PF04297">
    <property type="entry name" value="UPF0122"/>
    <property type="match status" value="1"/>
</dbReference>
<comment type="function">
    <text evidence="2 3">Might take part in the signal recognition particle (SRP) pathway. This is inferred from the conservation of its genetic proximity to ftsY/ffh. May be a regulatory protein.</text>
</comment>
<dbReference type="InterPro" id="IPR036388">
    <property type="entry name" value="WH-like_DNA-bd_sf"/>
</dbReference>
<keyword evidence="5" id="KW-1185">Reference proteome</keyword>
<dbReference type="Proteomes" id="UP000543804">
    <property type="component" value="Unassembled WGS sequence"/>
</dbReference>
<accession>A0A848B254</accession>
<evidence type="ECO:0000256" key="2">
    <source>
        <dbReference type="ARBA" id="ARBA00024764"/>
    </source>
</evidence>
<evidence type="ECO:0000256" key="3">
    <source>
        <dbReference type="HAMAP-Rule" id="MF_00245"/>
    </source>
</evidence>
<dbReference type="HAMAP" id="MF_00245">
    <property type="entry name" value="UPF0122"/>
    <property type="match status" value="1"/>
</dbReference>
<protein>
    <recommendedName>
        <fullName evidence="3">UPF0122 protein HF878_02105</fullName>
    </recommendedName>
</protein>
<dbReference type="RefSeq" id="WP_170077047.1">
    <property type="nucleotide sequence ID" value="NZ_JABAFA010000003.1"/>
</dbReference>
<comment type="caution">
    <text evidence="4">The sequence shown here is derived from an EMBL/GenBank/DDBJ whole genome shotgun (WGS) entry which is preliminary data.</text>
</comment>
<proteinExistence type="inferred from homology"/>
<evidence type="ECO:0000313" key="4">
    <source>
        <dbReference type="EMBL" id="NMD98280.1"/>
    </source>
</evidence>